<dbReference type="EMBL" id="CAFBLK010000050">
    <property type="protein sequence ID" value="CAB4861018.1"/>
    <property type="molecule type" value="Genomic_DNA"/>
</dbReference>
<accession>A0A6J7CW50</accession>
<proteinExistence type="predicted"/>
<keyword evidence="2" id="KW-1133">Transmembrane helix</keyword>
<evidence type="ECO:0000256" key="2">
    <source>
        <dbReference type="SAM" id="Phobius"/>
    </source>
</evidence>
<keyword evidence="2" id="KW-0812">Transmembrane</keyword>
<evidence type="ECO:0000256" key="1">
    <source>
        <dbReference type="SAM" id="MobiDB-lite"/>
    </source>
</evidence>
<dbReference type="AlphaFoldDB" id="A0A6J7CW50"/>
<protein>
    <submittedName>
        <fullName evidence="3">Unannotated protein</fullName>
    </submittedName>
</protein>
<feature type="transmembrane region" description="Helical" evidence="2">
    <location>
        <begin position="574"/>
        <end position="594"/>
    </location>
</feature>
<organism evidence="3">
    <name type="scientific">freshwater metagenome</name>
    <dbReference type="NCBI Taxonomy" id="449393"/>
    <lineage>
        <taxon>unclassified sequences</taxon>
        <taxon>metagenomes</taxon>
        <taxon>ecological metagenomes</taxon>
    </lineage>
</organism>
<keyword evidence="2" id="KW-0472">Membrane</keyword>
<reference evidence="3" key="1">
    <citation type="submission" date="2020-05" db="EMBL/GenBank/DDBJ databases">
        <authorList>
            <person name="Chiriac C."/>
            <person name="Salcher M."/>
            <person name="Ghai R."/>
            <person name="Kavagutti S V."/>
        </authorList>
    </citation>
    <scope>NUCLEOTIDE SEQUENCE</scope>
</reference>
<sequence>MALDDVTNRVSIVLVEESEQTELVRKLILDWAQQGVISGTVAWVTQGLRDGECSLISASGQVTMGLTDYLGRQDGLSLLRVVTLQIVGDREKHAGVPPHASQTMSKLETYKAAAQRIAEINLIVPSTDIRVNTGWLLPLPATNLVAVPEDCSTDRVFASPVTPGAELGAHAAFVLAAVCGLWTGVETNPFDLRPGNGPGSLPQGNPNCTDGVRLIRCYGRVMICRDVVDESLMLVISQRLDPGFPPSNLRAVLAPDERIAVQTVTDSFVSTEQFRYAPFKSSAAPKRVQVGFIQALKSLVNYLWQKLHAAPHRAASLTVSALQEKLGEVTQRVVYGKDSIMQVVVGQRPEEYESESDPLGQEKWASRLASQWVNSTQVQPTPVVWTELRKTALGMLDGCDLPERMAPRDQARFVVSSPNWVGPDPLGEPLDPEIQKFAGVSINACDPMAVAAIEKVLSQSLEDVRERLRERAAKHAGTGEAGMTPEREQADEADNSEMSRLYKMQESLMEWTSKRRLSLLWRVGEVLGTQVATAHESFANALQSGKNVINDLESASRKKIDDEDKRLNKSWKRWSLFSILAILAAIAGFFFVAIVTLPILIAFVAGIVLLWLAKCTVSYLLYERRIFALQHQLEVGLHRQLNDLSSVEHAAREFGRLQGMYTQYLDWAEVLSFISHHPEGPKAIEPTDRGELPRVVRPKAVEIGIGRISEDHSMQLVARVAQQRFGRSWLNDLYSQYEETAMTRWRLRMNASGSADPNSDTSVHGARHFLLTEVHSGRLADDWLERLTDSVRVSVGEDKPAELFQRVDLLAQGGEILNSDPMVTALFFDNIIPLADEDFEAAQNPRRFKPSYWTDVARLEREVTPLPDTFVWVPSGIEGKALAVIAPERVKELEMETLDGSLRISALRIDVSAEVSSQDLSLFEPSEDLAPSRRQATFGGQIG</sequence>
<feature type="region of interest" description="Disordered" evidence="1">
    <location>
        <begin position="472"/>
        <end position="495"/>
    </location>
</feature>
<feature type="transmembrane region" description="Helical" evidence="2">
    <location>
        <begin position="600"/>
        <end position="622"/>
    </location>
</feature>
<name>A0A6J7CW50_9ZZZZ</name>
<gene>
    <name evidence="3" type="ORF">UFOPK3317_00409</name>
</gene>
<evidence type="ECO:0000313" key="3">
    <source>
        <dbReference type="EMBL" id="CAB4861018.1"/>
    </source>
</evidence>